<dbReference type="GeneID" id="24093394"/>
<organism evidence="2 3">
    <name type="scientific">Fibroporia radiculosa</name>
    <dbReference type="NCBI Taxonomy" id="599839"/>
    <lineage>
        <taxon>Eukaryota</taxon>
        <taxon>Fungi</taxon>
        <taxon>Dikarya</taxon>
        <taxon>Basidiomycota</taxon>
        <taxon>Agaricomycotina</taxon>
        <taxon>Agaricomycetes</taxon>
        <taxon>Polyporales</taxon>
        <taxon>Fibroporiaceae</taxon>
        <taxon>Fibroporia</taxon>
    </lineage>
</organism>
<dbReference type="Pfam" id="PF12697">
    <property type="entry name" value="Abhydrolase_6"/>
    <property type="match status" value="1"/>
</dbReference>
<proteinExistence type="predicted"/>
<dbReference type="Gene3D" id="3.40.50.1820">
    <property type="entry name" value="alpha/beta hydrolase"/>
    <property type="match status" value="1"/>
</dbReference>
<feature type="domain" description="AB hydrolase-1" evidence="1">
    <location>
        <begin position="138"/>
        <end position="434"/>
    </location>
</feature>
<dbReference type="Proteomes" id="UP000006352">
    <property type="component" value="Unassembled WGS sequence"/>
</dbReference>
<evidence type="ECO:0000313" key="2">
    <source>
        <dbReference type="EMBL" id="CCL98483.1"/>
    </source>
</evidence>
<dbReference type="EMBL" id="HE796885">
    <property type="protein sequence ID" value="CCL98483.1"/>
    <property type="molecule type" value="Genomic_DNA"/>
</dbReference>
<dbReference type="SUPFAM" id="SSF53474">
    <property type="entry name" value="alpha/beta-Hydrolases"/>
    <property type="match status" value="1"/>
</dbReference>
<evidence type="ECO:0000313" key="3">
    <source>
        <dbReference type="Proteomes" id="UP000006352"/>
    </source>
</evidence>
<dbReference type="STRING" id="599839.J4G0A7"/>
<sequence length="438" mass="48890">MASLSYPRPQALPGRCCPQPLRSLIPLELPCTAVLPPLPSLQRHFLDTSYTLTTHLIPAAVPRTTPDAPLPDLPAWSADKEQWKASVSKTSEFIKEMRYEQWAGRLKGPGSRNQLWACVNRYLRSDLQEGQLSNGVTLFFAHANGFPKEIWEPTLSNLIAARQKTGASYTIDEIWIWEAVNHGDACLVNGDNLGGMCFGTDDWQDNARDVIQFLYYYLPPHSSARELPTHLPRQSEATCRHRELYGLRDRPLVGIGHSLGGCTIARAAVAIPKLFASLVLVDPIIRPHPQQGPLIPAHTMKLISGAVQRQSHWLSREDAREKFIASPFFSAWDSAVLNLYLECGLCDDGSGGVQLKMPGVHEALVFSETMTTFETWDLIDTLDPHVEIRWIIPENSQGESRIHEQMVWRRPENSSNTIIPSAGHLIAQEKPAELGKCS</sequence>
<reference evidence="2 3" key="1">
    <citation type="journal article" date="2012" name="Appl. Environ. Microbiol.">
        <title>Short-read sequencing for genomic analysis of the brown rot fungus Fibroporia radiculosa.</title>
        <authorList>
            <person name="Tang J.D."/>
            <person name="Perkins A.D."/>
            <person name="Sonstegard T.S."/>
            <person name="Schroeder S.G."/>
            <person name="Burgess S.C."/>
            <person name="Diehl S.V."/>
        </authorList>
    </citation>
    <scope>NUCLEOTIDE SEQUENCE [LARGE SCALE GENOMIC DNA]</scope>
    <source>
        <strain evidence="2 3">TFFH 294</strain>
    </source>
</reference>
<dbReference type="InterPro" id="IPR029058">
    <property type="entry name" value="AB_hydrolase_fold"/>
</dbReference>
<evidence type="ECO:0000259" key="1">
    <source>
        <dbReference type="Pfam" id="PF12697"/>
    </source>
</evidence>
<dbReference type="RefSeq" id="XP_012177766.1">
    <property type="nucleotide sequence ID" value="XM_012322376.1"/>
</dbReference>
<dbReference type="InterPro" id="IPR000073">
    <property type="entry name" value="AB_hydrolase_1"/>
</dbReference>
<protein>
    <recommendedName>
        <fullName evidence="1">AB hydrolase-1 domain-containing protein</fullName>
    </recommendedName>
</protein>
<keyword evidence="3" id="KW-1185">Reference proteome</keyword>
<gene>
    <name evidence="2" type="ORF">FIBRA_00481</name>
</gene>
<dbReference type="HOGENOM" id="CLU_032490_1_0_1"/>
<name>J4G0A7_9APHY</name>
<accession>J4G0A7</accession>
<dbReference type="OrthoDB" id="94039at2759"/>
<dbReference type="InParanoid" id="J4G0A7"/>
<dbReference type="AlphaFoldDB" id="J4G0A7"/>